<evidence type="ECO:0000256" key="7">
    <source>
        <dbReference type="HAMAP-Rule" id="MF_01416"/>
    </source>
</evidence>
<dbReference type="RefSeq" id="WP_062412032.1">
    <property type="nucleotide sequence ID" value="NZ_JAJCIO010000010.1"/>
</dbReference>
<sequence length="189" mass="21349">MIPETIYSKYSQAMFDIASEQKKLTEFGTELKGVRDAFQENPDLWKFLNHPLVPPQSKKDTLKQIFGDSVSPLVMQFMYVMIDRRREAALLLGIDGFIDLARKAQNIEVAKIRVVKPLSKKEQTKLVASLETMTGQQIEPLYYVDPSLIGGMVIQIGDKLIDASLKRQLQDMQNSLLQADATNGVTDEQ</sequence>
<dbReference type="Pfam" id="PF00213">
    <property type="entry name" value="OSCP"/>
    <property type="match status" value="1"/>
</dbReference>
<dbReference type="Proteomes" id="UP001206692">
    <property type="component" value="Unassembled WGS sequence"/>
</dbReference>
<keyword evidence="2 7" id="KW-0813">Transport</keyword>
<evidence type="ECO:0000256" key="2">
    <source>
        <dbReference type="ARBA" id="ARBA00022448"/>
    </source>
</evidence>
<keyword evidence="3 7" id="KW-0375">Hydrogen ion transport</keyword>
<comment type="function">
    <text evidence="7">F(1)F(0) ATP synthase produces ATP from ADP in the presence of a proton or sodium gradient. F-type ATPases consist of two structural domains, F(1) containing the extramembraneous catalytic core and F(0) containing the membrane proton channel, linked together by a central stalk and a peripheral stalk. During catalysis, ATP synthesis in the catalytic domain of F(1) is coupled via a rotary mechanism of the central stalk subunits to proton translocation.</text>
</comment>
<evidence type="ECO:0000313" key="8">
    <source>
        <dbReference type="EMBL" id="MCQ5342699.1"/>
    </source>
</evidence>
<dbReference type="InterPro" id="IPR026015">
    <property type="entry name" value="ATP_synth_OSCP/delta_N_sf"/>
</dbReference>
<name>A0ABT1SSC8_9FIRM</name>
<comment type="function">
    <text evidence="7">This protein is part of the stalk that links CF(0) to CF(1). It either transmits conformational changes from CF(0) to CF(1) or is implicated in proton conduction.</text>
</comment>
<evidence type="ECO:0000256" key="3">
    <source>
        <dbReference type="ARBA" id="ARBA00022781"/>
    </source>
</evidence>
<evidence type="ECO:0000256" key="5">
    <source>
        <dbReference type="ARBA" id="ARBA00023136"/>
    </source>
</evidence>
<gene>
    <name evidence="7 8" type="primary">atpH</name>
    <name evidence="8" type="ORF">NE675_06585</name>
</gene>
<keyword evidence="6 7" id="KW-0066">ATP synthesis</keyword>
<proteinExistence type="inferred from homology"/>
<comment type="caution">
    <text evidence="8">The sequence shown here is derived from an EMBL/GenBank/DDBJ whole genome shotgun (WGS) entry which is preliminary data.</text>
</comment>
<keyword evidence="5 7" id="KW-0472">Membrane</keyword>
<dbReference type="SUPFAM" id="SSF47928">
    <property type="entry name" value="N-terminal domain of the delta subunit of the F1F0-ATP synthase"/>
    <property type="match status" value="1"/>
</dbReference>
<keyword evidence="7" id="KW-0139">CF(1)</keyword>
<comment type="subcellular location">
    <subcellularLocation>
        <location evidence="7">Cell membrane</location>
        <topology evidence="7">Peripheral membrane protein</topology>
    </subcellularLocation>
    <subcellularLocation>
        <location evidence="1">Membrane</location>
    </subcellularLocation>
</comment>
<accession>A0ABT1SSC8</accession>
<dbReference type="NCBIfam" id="TIGR01145">
    <property type="entry name" value="ATP_synt_delta"/>
    <property type="match status" value="1"/>
</dbReference>
<reference evidence="8 9" key="1">
    <citation type="submission" date="2022-06" db="EMBL/GenBank/DDBJ databases">
        <title>Isolation of gut microbiota from human fecal samples.</title>
        <authorList>
            <person name="Pamer E.G."/>
            <person name="Barat B."/>
            <person name="Waligurski E."/>
            <person name="Medina S."/>
            <person name="Paddock L."/>
            <person name="Mostad J."/>
        </authorList>
    </citation>
    <scope>NUCLEOTIDE SEQUENCE [LARGE SCALE GENOMIC DNA]</scope>
    <source>
        <strain evidence="8 9">DFI.1.1</strain>
    </source>
</reference>
<keyword evidence="4 7" id="KW-0406">Ion transport</keyword>
<comment type="similarity">
    <text evidence="7">Belongs to the ATPase delta chain family.</text>
</comment>
<evidence type="ECO:0000313" key="9">
    <source>
        <dbReference type="Proteomes" id="UP001206692"/>
    </source>
</evidence>
<dbReference type="InterPro" id="IPR000711">
    <property type="entry name" value="ATPase_OSCP/dsu"/>
</dbReference>
<dbReference type="PANTHER" id="PTHR11910">
    <property type="entry name" value="ATP SYNTHASE DELTA CHAIN"/>
    <property type="match status" value="1"/>
</dbReference>
<organism evidence="8 9">
    <name type="scientific">Megasphaera massiliensis</name>
    <dbReference type="NCBI Taxonomy" id="1232428"/>
    <lineage>
        <taxon>Bacteria</taxon>
        <taxon>Bacillati</taxon>
        <taxon>Bacillota</taxon>
        <taxon>Negativicutes</taxon>
        <taxon>Veillonellales</taxon>
        <taxon>Veillonellaceae</taxon>
        <taxon>Megasphaera</taxon>
    </lineage>
</organism>
<keyword evidence="7" id="KW-1003">Cell membrane</keyword>
<evidence type="ECO:0000256" key="4">
    <source>
        <dbReference type="ARBA" id="ARBA00023065"/>
    </source>
</evidence>
<evidence type="ECO:0000256" key="1">
    <source>
        <dbReference type="ARBA" id="ARBA00004370"/>
    </source>
</evidence>
<dbReference type="Gene3D" id="1.10.520.20">
    <property type="entry name" value="N-terminal domain of the delta subunit of the F1F0-ATP synthase"/>
    <property type="match status" value="1"/>
</dbReference>
<keyword evidence="9" id="KW-1185">Reference proteome</keyword>
<evidence type="ECO:0000256" key="6">
    <source>
        <dbReference type="ARBA" id="ARBA00023310"/>
    </source>
</evidence>
<dbReference type="HAMAP" id="MF_01416">
    <property type="entry name" value="ATP_synth_delta_bact"/>
    <property type="match status" value="1"/>
</dbReference>
<dbReference type="EMBL" id="JANGEW010000011">
    <property type="protein sequence ID" value="MCQ5342699.1"/>
    <property type="molecule type" value="Genomic_DNA"/>
</dbReference>
<protein>
    <recommendedName>
        <fullName evidence="7">ATP synthase subunit delta</fullName>
    </recommendedName>
    <alternativeName>
        <fullName evidence="7">ATP synthase F(1) sector subunit delta</fullName>
    </alternativeName>
    <alternativeName>
        <fullName evidence="7">F-type ATPase subunit delta</fullName>
        <shortName evidence="7">F-ATPase subunit delta</shortName>
    </alternativeName>
</protein>
<dbReference type="PRINTS" id="PR00125">
    <property type="entry name" value="ATPASEDELTA"/>
</dbReference>